<evidence type="ECO:0000256" key="7">
    <source>
        <dbReference type="RuleBase" id="RU363032"/>
    </source>
</evidence>
<feature type="region of interest" description="Disordered" evidence="8">
    <location>
        <begin position="1"/>
        <end position="36"/>
    </location>
</feature>
<feature type="compositionally biased region" description="Low complexity" evidence="8">
    <location>
        <begin position="8"/>
        <end position="20"/>
    </location>
</feature>
<comment type="subcellular location">
    <subcellularLocation>
        <location evidence="1 7">Cell membrane</location>
        <topology evidence="1 7">Multi-pass membrane protein</topology>
    </subcellularLocation>
</comment>
<feature type="transmembrane region" description="Helical" evidence="7">
    <location>
        <begin position="171"/>
        <end position="190"/>
    </location>
</feature>
<evidence type="ECO:0000256" key="1">
    <source>
        <dbReference type="ARBA" id="ARBA00004651"/>
    </source>
</evidence>
<keyword evidence="3" id="KW-1003">Cell membrane</keyword>
<dbReference type="PANTHER" id="PTHR30151:SF0">
    <property type="entry name" value="ABC TRANSPORTER PERMEASE PROTEIN MJ0413-RELATED"/>
    <property type="match status" value="1"/>
</dbReference>
<comment type="caution">
    <text evidence="10">The sequence shown here is derived from an EMBL/GenBank/DDBJ whole genome shotgun (WGS) entry which is preliminary data.</text>
</comment>
<dbReference type="PANTHER" id="PTHR30151">
    <property type="entry name" value="ALKANE SULFONATE ABC TRANSPORTER-RELATED, MEMBRANE SUBUNIT"/>
    <property type="match status" value="1"/>
</dbReference>
<dbReference type="GO" id="GO:0005886">
    <property type="term" value="C:plasma membrane"/>
    <property type="evidence" value="ECO:0007669"/>
    <property type="project" value="UniProtKB-SubCell"/>
</dbReference>
<evidence type="ECO:0000256" key="5">
    <source>
        <dbReference type="ARBA" id="ARBA00022989"/>
    </source>
</evidence>
<keyword evidence="2 7" id="KW-0813">Transport</keyword>
<dbReference type="Gene3D" id="1.10.3720.10">
    <property type="entry name" value="MetI-like"/>
    <property type="match status" value="1"/>
</dbReference>
<keyword evidence="11" id="KW-1185">Reference proteome</keyword>
<evidence type="ECO:0000313" key="11">
    <source>
        <dbReference type="Proteomes" id="UP000605361"/>
    </source>
</evidence>
<evidence type="ECO:0000256" key="4">
    <source>
        <dbReference type="ARBA" id="ARBA00022692"/>
    </source>
</evidence>
<dbReference type="CDD" id="cd06261">
    <property type="entry name" value="TM_PBP2"/>
    <property type="match status" value="1"/>
</dbReference>
<feature type="transmembrane region" description="Helical" evidence="7">
    <location>
        <begin position="53"/>
        <end position="73"/>
    </location>
</feature>
<evidence type="ECO:0000256" key="2">
    <source>
        <dbReference type="ARBA" id="ARBA00022448"/>
    </source>
</evidence>
<keyword evidence="6 7" id="KW-0472">Membrane</keyword>
<sequence>MRKEHVLSETSSPTTPSKTEAASRRPPPADEFVIPPAPRPRGWRRVVAFYRRFDTVIHTVASLILGVVIWQLVAERASQLVIVPLGAVWTALQESLNGGQLLTDFGASVQGFAIGLVLSAVFGIAIGVVMAMSKVVFDFLDIWVSALYSTPLIALAPLFVIVFGIGLQAKIAVVISLAIFPVIINTAAGIRTTDEKLVETAYSFGANRRQIFAKVMLPWAVPFIVTGLRLAVGRALIGVVVAEFFGSTNGLGHAVFTASNNFDTAGVWLGVFILAAIGMILIRLMHTLERWVAPWRQSKVQ</sequence>
<dbReference type="Pfam" id="PF00528">
    <property type="entry name" value="BPD_transp_1"/>
    <property type="match status" value="1"/>
</dbReference>
<keyword evidence="4 7" id="KW-0812">Transmembrane</keyword>
<dbReference type="InterPro" id="IPR035906">
    <property type="entry name" value="MetI-like_sf"/>
</dbReference>
<evidence type="ECO:0000259" key="9">
    <source>
        <dbReference type="PROSITE" id="PS50928"/>
    </source>
</evidence>
<dbReference type="AlphaFoldDB" id="A0A931A4E1"/>
<evidence type="ECO:0000256" key="8">
    <source>
        <dbReference type="SAM" id="MobiDB-lite"/>
    </source>
</evidence>
<feature type="transmembrane region" description="Helical" evidence="7">
    <location>
        <begin position="265"/>
        <end position="286"/>
    </location>
</feature>
<dbReference type="PROSITE" id="PS50928">
    <property type="entry name" value="ABC_TM1"/>
    <property type="match status" value="1"/>
</dbReference>
<evidence type="ECO:0000313" key="10">
    <source>
        <dbReference type="EMBL" id="MBF8184584.1"/>
    </source>
</evidence>
<feature type="transmembrane region" description="Helical" evidence="7">
    <location>
        <begin position="111"/>
        <end position="130"/>
    </location>
</feature>
<feature type="domain" description="ABC transmembrane type-1" evidence="9">
    <location>
        <begin position="105"/>
        <end position="290"/>
    </location>
</feature>
<feature type="transmembrane region" description="Helical" evidence="7">
    <location>
        <begin position="142"/>
        <end position="165"/>
    </location>
</feature>
<dbReference type="GO" id="GO:0055085">
    <property type="term" value="P:transmembrane transport"/>
    <property type="evidence" value="ECO:0007669"/>
    <property type="project" value="InterPro"/>
</dbReference>
<comment type="similarity">
    <text evidence="7">Belongs to the binding-protein-dependent transport system permease family.</text>
</comment>
<name>A0A931A4E1_9ACTN</name>
<feature type="transmembrane region" description="Helical" evidence="7">
    <location>
        <begin position="211"/>
        <end position="232"/>
    </location>
</feature>
<accession>A0A931A4E1</accession>
<dbReference type="InterPro" id="IPR000515">
    <property type="entry name" value="MetI-like"/>
</dbReference>
<reference evidence="10" key="1">
    <citation type="submission" date="2020-11" db="EMBL/GenBank/DDBJ databases">
        <title>Whole-genome analyses of Nonomuraea sp. K274.</title>
        <authorList>
            <person name="Veyisoglu A."/>
        </authorList>
    </citation>
    <scope>NUCLEOTIDE SEQUENCE</scope>
    <source>
        <strain evidence="10">K274</strain>
    </source>
</reference>
<evidence type="ECO:0000256" key="3">
    <source>
        <dbReference type="ARBA" id="ARBA00022475"/>
    </source>
</evidence>
<keyword evidence="5 7" id="KW-1133">Transmembrane helix</keyword>
<dbReference type="RefSeq" id="WP_195893569.1">
    <property type="nucleotide sequence ID" value="NZ_JADOGI010000003.1"/>
</dbReference>
<gene>
    <name evidence="10" type="ORF">ITP53_02245</name>
</gene>
<evidence type="ECO:0000256" key="6">
    <source>
        <dbReference type="ARBA" id="ARBA00023136"/>
    </source>
</evidence>
<proteinExistence type="inferred from homology"/>
<dbReference type="SUPFAM" id="SSF161098">
    <property type="entry name" value="MetI-like"/>
    <property type="match status" value="1"/>
</dbReference>
<dbReference type="Proteomes" id="UP000605361">
    <property type="component" value="Unassembled WGS sequence"/>
</dbReference>
<organism evidence="10 11">
    <name type="scientific">Nonomuraea cypriaca</name>
    <dbReference type="NCBI Taxonomy" id="1187855"/>
    <lineage>
        <taxon>Bacteria</taxon>
        <taxon>Bacillati</taxon>
        <taxon>Actinomycetota</taxon>
        <taxon>Actinomycetes</taxon>
        <taxon>Streptosporangiales</taxon>
        <taxon>Streptosporangiaceae</taxon>
        <taxon>Nonomuraea</taxon>
    </lineage>
</organism>
<protein>
    <submittedName>
        <fullName evidence="10">ABC transporter permease</fullName>
    </submittedName>
</protein>
<dbReference type="EMBL" id="JADOGI010000003">
    <property type="protein sequence ID" value="MBF8184584.1"/>
    <property type="molecule type" value="Genomic_DNA"/>
</dbReference>